<dbReference type="eggNOG" id="ENOG502RQRF">
    <property type="taxonomic scope" value="Eukaryota"/>
</dbReference>
<dbReference type="HOGENOM" id="CLU_977261_0_0_1"/>
<dbReference type="VEuPathDB" id="FungiDB:UREG_04334"/>
<keyword evidence="2" id="KW-1185">Reference proteome</keyword>
<dbReference type="GeneID" id="8438320"/>
<proteinExistence type="predicted"/>
<dbReference type="EMBL" id="CH476616">
    <property type="protein sequence ID" value="EEP79488.1"/>
    <property type="molecule type" value="Genomic_DNA"/>
</dbReference>
<dbReference type="AlphaFoldDB" id="C4JNC8"/>
<dbReference type="InParanoid" id="C4JNC8"/>
<protein>
    <recommendedName>
        <fullName evidence="3">HNH nuclease domain-containing protein</fullName>
    </recommendedName>
</protein>
<dbReference type="RefSeq" id="XP_002544817.1">
    <property type="nucleotide sequence ID" value="XM_002544771.1"/>
</dbReference>
<dbReference type="Proteomes" id="UP000002058">
    <property type="component" value="Unassembled WGS sequence"/>
</dbReference>
<evidence type="ECO:0008006" key="3">
    <source>
        <dbReference type="Google" id="ProtNLM"/>
    </source>
</evidence>
<dbReference type="OrthoDB" id="4192398at2759"/>
<organism evidence="1 2">
    <name type="scientific">Uncinocarpus reesii (strain UAMH 1704)</name>
    <dbReference type="NCBI Taxonomy" id="336963"/>
    <lineage>
        <taxon>Eukaryota</taxon>
        <taxon>Fungi</taxon>
        <taxon>Dikarya</taxon>
        <taxon>Ascomycota</taxon>
        <taxon>Pezizomycotina</taxon>
        <taxon>Eurotiomycetes</taxon>
        <taxon>Eurotiomycetidae</taxon>
        <taxon>Onygenales</taxon>
        <taxon>Onygenaceae</taxon>
        <taxon>Uncinocarpus</taxon>
    </lineage>
</organism>
<gene>
    <name evidence="1" type="ORF">UREG_04334</name>
</gene>
<sequence>MAHDLEAEAQRLLRVFAHLGPEDLPQIAFGPSAKEAFDTHVFMTAIFRRAICATAVADELLLKMQAVGFRRDPWTAEILIHRIQNNQELQRVIVDFAKLWLMDFILPCCYKLDIDVTTREMERCAITGIYSSQAFTPSTKDEYGKLMCMRIIPENVRHNEQAQQLIRIFTGGLINTVREKINTAENAILMSETITETFRNFQWSLKPAPRNNRETIRSNLVVERLAPFQVPKIAALRPDSPVILGDNVASMTVICPSQDLCRLHLAAAQIVDDCRLFSAIERYFN</sequence>
<dbReference type="KEGG" id="ure:UREG_04334"/>
<dbReference type="OMA" id="FMSEAIT"/>
<reference evidence="2" key="1">
    <citation type="journal article" date="2009" name="Genome Res.">
        <title>Comparative genomic analyses of the human fungal pathogens Coccidioides and their relatives.</title>
        <authorList>
            <person name="Sharpton T.J."/>
            <person name="Stajich J.E."/>
            <person name="Rounsley S.D."/>
            <person name="Gardner M.J."/>
            <person name="Wortman J.R."/>
            <person name="Jordar V.S."/>
            <person name="Maiti R."/>
            <person name="Kodira C.D."/>
            <person name="Neafsey D.E."/>
            <person name="Zeng Q."/>
            <person name="Hung C.-Y."/>
            <person name="McMahan C."/>
            <person name="Muszewska A."/>
            <person name="Grynberg M."/>
            <person name="Mandel M.A."/>
            <person name="Kellner E.M."/>
            <person name="Barker B.M."/>
            <person name="Galgiani J.N."/>
            <person name="Orbach M.J."/>
            <person name="Kirkland T.N."/>
            <person name="Cole G.T."/>
            <person name="Henn M.R."/>
            <person name="Birren B.W."/>
            <person name="Taylor J.W."/>
        </authorList>
    </citation>
    <scope>NUCLEOTIDE SEQUENCE [LARGE SCALE GENOMIC DNA]</scope>
    <source>
        <strain evidence="2">UAMH 1704</strain>
    </source>
</reference>
<accession>C4JNC8</accession>
<evidence type="ECO:0000313" key="1">
    <source>
        <dbReference type="EMBL" id="EEP79488.1"/>
    </source>
</evidence>
<name>C4JNC8_UNCRE</name>
<evidence type="ECO:0000313" key="2">
    <source>
        <dbReference type="Proteomes" id="UP000002058"/>
    </source>
</evidence>